<evidence type="ECO:0008006" key="4">
    <source>
        <dbReference type="Google" id="ProtNLM"/>
    </source>
</evidence>
<sequence>MERIKIADPFIDEEVEQLVLQVLRSKRLVSGALVERFENELARYLSVKHVVALSSGTAALHLAFEALNVEGKEVVTSAFTFPASANAILYARAKPVFADIELETYNIDPASVEERVSEECVAIEPVHLYGHSAKMDDILSIAKRKGLFVVEDAAQAIGSTFRQSYVGTLGNVGCFSTYATKNLHTIEGGFVATQDAQIAKKVSMLRNHGQESKYTQLELGYNYRMTEVQAAIGLPQIKRLEELIELRRRNARLLNEGLEGIDGIVTPIEKKWSRHVYHQYTIRVEPEKLGITRDKLAAKLLEKGIETSVHYPLPVYLQPYYVKRFGYKKGMCPNSELASQSVLSLPVHPSLKQEEIERIVNAIKEIVGHH</sequence>
<dbReference type="Gene3D" id="3.90.1150.10">
    <property type="entry name" value="Aspartate Aminotransferase, domain 1"/>
    <property type="match status" value="1"/>
</dbReference>
<reference evidence="2 3" key="1">
    <citation type="submission" date="2017-04" db="EMBL/GenBank/DDBJ databases">
        <title>Novel microbial lineages endemic to geothermal iron-oxide mats fill important gaps in the evolutionary history of Archaea.</title>
        <authorList>
            <person name="Jay Z.J."/>
            <person name="Beam J.P."/>
            <person name="Dlakic M."/>
            <person name="Rusch D.B."/>
            <person name="Kozubal M.A."/>
            <person name="Inskeep W.P."/>
        </authorList>
    </citation>
    <scope>NUCLEOTIDE SEQUENCE [LARGE SCALE GENOMIC DNA]</scope>
    <source>
        <strain evidence="2">OSP_D</strain>
    </source>
</reference>
<dbReference type="InterPro" id="IPR015421">
    <property type="entry name" value="PyrdxlP-dep_Trfase_major"/>
</dbReference>
<dbReference type="CDD" id="cd00616">
    <property type="entry name" value="AHBA_syn"/>
    <property type="match status" value="1"/>
</dbReference>
<dbReference type="Pfam" id="PF01041">
    <property type="entry name" value="DegT_DnrJ_EryC1"/>
    <property type="match status" value="1"/>
</dbReference>
<dbReference type="SUPFAM" id="SSF53383">
    <property type="entry name" value="PLP-dependent transferases"/>
    <property type="match status" value="1"/>
</dbReference>
<dbReference type="PANTHER" id="PTHR30244:SF34">
    <property type="entry name" value="DTDP-4-AMINO-4,6-DIDEOXYGALACTOSE TRANSAMINASE"/>
    <property type="match status" value="1"/>
</dbReference>
<evidence type="ECO:0000313" key="3">
    <source>
        <dbReference type="Proteomes" id="UP000240880"/>
    </source>
</evidence>
<evidence type="ECO:0000256" key="1">
    <source>
        <dbReference type="RuleBase" id="RU004508"/>
    </source>
</evidence>
<dbReference type="GO" id="GO:0008483">
    <property type="term" value="F:transaminase activity"/>
    <property type="evidence" value="ECO:0007669"/>
    <property type="project" value="TreeGrafter"/>
</dbReference>
<accession>A0A2R6AAI1</accession>
<name>A0A2R6AAI1_9ARCH</name>
<dbReference type="Proteomes" id="UP000240880">
    <property type="component" value="Unassembled WGS sequence"/>
</dbReference>
<gene>
    <name evidence="2" type="ORF">B9Q01_05090</name>
</gene>
<dbReference type="InterPro" id="IPR015424">
    <property type="entry name" value="PyrdxlP-dep_Trfase"/>
</dbReference>
<comment type="caution">
    <text evidence="2">The sequence shown here is derived from an EMBL/GenBank/DDBJ whole genome shotgun (WGS) entry which is preliminary data.</text>
</comment>
<dbReference type="AlphaFoldDB" id="A0A2R6AAI1"/>
<dbReference type="GO" id="GO:0000271">
    <property type="term" value="P:polysaccharide biosynthetic process"/>
    <property type="evidence" value="ECO:0007669"/>
    <property type="project" value="TreeGrafter"/>
</dbReference>
<dbReference type="InterPro" id="IPR015422">
    <property type="entry name" value="PyrdxlP-dep_Trfase_small"/>
</dbReference>
<dbReference type="Gene3D" id="3.40.640.10">
    <property type="entry name" value="Type I PLP-dependent aspartate aminotransferase-like (Major domain)"/>
    <property type="match status" value="1"/>
</dbReference>
<comment type="similarity">
    <text evidence="1">Belongs to the DegT/DnrJ/EryC1 family.</text>
</comment>
<dbReference type="GO" id="GO:0030170">
    <property type="term" value="F:pyridoxal phosphate binding"/>
    <property type="evidence" value="ECO:0007669"/>
    <property type="project" value="TreeGrafter"/>
</dbReference>
<evidence type="ECO:0000313" key="2">
    <source>
        <dbReference type="EMBL" id="PSN83347.1"/>
    </source>
</evidence>
<dbReference type="PANTHER" id="PTHR30244">
    <property type="entry name" value="TRANSAMINASE"/>
    <property type="match status" value="1"/>
</dbReference>
<dbReference type="InterPro" id="IPR000653">
    <property type="entry name" value="DegT/StrS_aminotransferase"/>
</dbReference>
<proteinExistence type="inferred from homology"/>
<dbReference type="PIRSF" id="PIRSF000390">
    <property type="entry name" value="PLP_StrS"/>
    <property type="match status" value="1"/>
</dbReference>
<keyword evidence="1" id="KW-0663">Pyridoxal phosphate</keyword>
<dbReference type="EMBL" id="NEXC01000027">
    <property type="protein sequence ID" value="PSN83347.1"/>
    <property type="molecule type" value="Genomic_DNA"/>
</dbReference>
<organism evidence="2 3">
    <name type="scientific">Candidatus Marsarchaeota G1 archaeon OSP_D</name>
    <dbReference type="NCBI Taxonomy" id="1978155"/>
    <lineage>
        <taxon>Archaea</taxon>
        <taxon>Candidatus Marsarchaeota</taxon>
        <taxon>Candidatus Marsarchaeota group 1</taxon>
    </lineage>
</organism>
<protein>
    <recommendedName>
        <fullName evidence="4">Aminotransferase DegT</fullName>
    </recommendedName>
</protein>